<reference evidence="15" key="1">
    <citation type="submission" date="2015-09" db="EMBL/GenBank/DDBJ databases">
        <authorList>
            <person name="Wibberg D."/>
        </authorList>
    </citation>
    <scope>NUCLEOTIDE SEQUENCE [LARGE SCALE GENOMIC DNA]</scope>
    <source>
        <strain evidence="15">SD1D</strain>
    </source>
</reference>
<dbReference type="InterPro" id="IPR048279">
    <property type="entry name" value="MdtK-like"/>
</dbReference>
<evidence type="ECO:0000256" key="10">
    <source>
        <dbReference type="ARBA" id="ARBA00023065"/>
    </source>
</evidence>
<feature type="transmembrane region" description="Helical" evidence="13">
    <location>
        <begin position="298"/>
        <end position="318"/>
    </location>
</feature>
<dbReference type="RefSeq" id="WP_197687599.1">
    <property type="nucleotide sequence ID" value="NZ_DUPS01000057.1"/>
</dbReference>
<keyword evidence="11 13" id="KW-0472">Membrane</keyword>
<dbReference type="PIRSF" id="PIRSF006603">
    <property type="entry name" value="DinF"/>
    <property type="match status" value="1"/>
</dbReference>
<feature type="transmembrane region" description="Helical" evidence="13">
    <location>
        <begin position="148"/>
        <end position="166"/>
    </location>
</feature>
<evidence type="ECO:0000256" key="2">
    <source>
        <dbReference type="ARBA" id="ARBA00004651"/>
    </source>
</evidence>
<evidence type="ECO:0000256" key="9">
    <source>
        <dbReference type="ARBA" id="ARBA00022989"/>
    </source>
</evidence>
<evidence type="ECO:0000256" key="6">
    <source>
        <dbReference type="ARBA" id="ARBA00022449"/>
    </source>
</evidence>
<evidence type="ECO:0000256" key="3">
    <source>
        <dbReference type="ARBA" id="ARBA00010199"/>
    </source>
</evidence>
<evidence type="ECO:0000256" key="11">
    <source>
        <dbReference type="ARBA" id="ARBA00023136"/>
    </source>
</evidence>
<feature type="transmembrane region" description="Helical" evidence="13">
    <location>
        <begin position="368"/>
        <end position="392"/>
    </location>
</feature>
<dbReference type="GO" id="GO:0006811">
    <property type="term" value="P:monoatomic ion transport"/>
    <property type="evidence" value="ECO:0007669"/>
    <property type="project" value="UniProtKB-KW"/>
</dbReference>
<keyword evidence="10" id="KW-0406">Ion transport</keyword>
<evidence type="ECO:0000256" key="13">
    <source>
        <dbReference type="SAM" id="Phobius"/>
    </source>
</evidence>
<evidence type="ECO:0000256" key="1">
    <source>
        <dbReference type="ARBA" id="ARBA00003408"/>
    </source>
</evidence>
<feature type="transmembrane region" description="Helical" evidence="13">
    <location>
        <begin position="178"/>
        <end position="198"/>
    </location>
</feature>
<evidence type="ECO:0000256" key="5">
    <source>
        <dbReference type="ARBA" id="ARBA00022448"/>
    </source>
</evidence>
<evidence type="ECO:0000256" key="7">
    <source>
        <dbReference type="ARBA" id="ARBA00022475"/>
    </source>
</evidence>
<dbReference type="Pfam" id="PF01554">
    <property type="entry name" value="MatE"/>
    <property type="match status" value="2"/>
</dbReference>
<comment type="similarity">
    <text evidence="3">Belongs to the multi antimicrobial extrusion (MATE) (TC 2.A.66.1) family.</text>
</comment>
<feature type="transmembrane region" description="Helical" evidence="13">
    <location>
        <begin position="268"/>
        <end position="286"/>
    </location>
</feature>
<dbReference type="GO" id="GO:0005886">
    <property type="term" value="C:plasma membrane"/>
    <property type="evidence" value="ECO:0007669"/>
    <property type="project" value="UniProtKB-SubCell"/>
</dbReference>
<feature type="transmembrane region" description="Helical" evidence="13">
    <location>
        <begin position="105"/>
        <end position="128"/>
    </location>
</feature>
<dbReference type="EMBL" id="LN879430">
    <property type="protein sequence ID" value="CUH92135.1"/>
    <property type="molecule type" value="Genomic_DNA"/>
</dbReference>
<feature type="transmembrane region" description="Helical" evidence="13">
    <location>
        <begin position="339"/>
        <end position="362"/>
    </location>
</feature>
<dbReference type="AlphaFoldDB" id="A0A0K8J3R1"/>
<sequence length="464" mass="50398">MLKFLTVRGMILPKQIQGDLPPTKSVYKNFLKMAWPSALESLLVGLVSSVDTMMVGTLGNNAITAVGVTNQPRFLLLAMILSLNVGITAVTARRKGQNDQKGANNTLRAGIILSTMISLLMAMVGYFFAKPILTIAGAEDTYIGDAIIYFRILMFSIPFQSLNLTINAAQRGCGKTKISMWTNIISNIVNIIFNYLLINGIGIFPRLEVAGAAIATAMGACAAFIISICTLFKKNNYLSFHFKSTWSLKKTVYNPIIKVASSAFIEQVFMRIGFLAYAAIIARLGTTEYATHLICMNILSLSFAFGDGLSIAASALVGQNLGAKRPDLSIIYGKTGQRLAFMISSVIFFIFIFGRSFLVSLFSDDPSVILLGSSIMILAALSTHAQTSQVVMSGCLRGAGDTNFIAVTAFISIALIRPFLTWLLCYPLGLGLHGAWIALGLDQAFRLLMNFRRFSSGKWSLISL</sequence>
<protein>
    <recommendedName>
        <fullName evidence="4">Probable multidrug resistance protein NorM</fullName>
    </recommendedName>
    <alternativeName>
        <fullName evidence="12">Multidrug-efflux transporter</fullName>
    </alternativeName>
</protein>
<evidence type="ECO:0000256" key="8">
    <source>
        <dbReference type="ARBA" id="ARBA00022692"/>
    </source>
</evidence>
<dbReference type="InterPro" id="IPR050222">
    <property type="entry name" value="MATE_MdtK"/>
</dbReference>
<evidence type="ECO:0000256" key="12">
    <source>
        <dbReference type="ARBA" id="ARBA00031636"/>
    </source>
</evidence>
<dbReference type="Proteomes" id="UP000196053">
    <property type="component" value="Chromosome I"/>
</dbReference>
<comment type="function">
    <text evidence="1">Multidrug efflux pump.</text>
</comment>
<gene>
    <name evidence="14" type="ORF">SD1D_0584</name>
</gene>
<name>A0A0K8J3R1_9FIRM</name>
<evidence type="ECO:0000313" key="15">
    <source>
        <dbReference type="Proteomes" id="UP000196053"/>
    </source>
</evidence>
<dbReference type="GO" id="GO:0015297">
    <property type="term" value="F:antiporter activity"/>
    <property type="evidence" value="ECO:0007669"/>
    <property type="project" value="UniProtKB-KW"/>
</dbReference>
<evidence type="ECO:0000313" key="14">
    <source>
        <dbReference type="EMBL" id="CUH92135.1"/>
    </source>
</evidence>
<dbReference type="GO" id="GO:0042910">
    <property type="term" value="F:xenobiotic transmembrane transporter activity"/>
    <property type="evidence" value="ECO:0007669"/>
    <property type="project" value="InterPro"/>
</dbReference>
<feature type="transmembrane region" description="Helical" evidence="13">
    <location>
        <begin position="33"/>
        <end position="54"/>
    </location>
</feature>
<dbReference type="NCBIfam" id="TIGR00797">
    <property type="entry name" value="matE"/>
    <property type="match status" value="1"/>
</dbReference>
<proteinExistence type="inferred from homology"/>
<accession>A0A0K8J3R1</accession>
<keyword evidence="15" id="KW-1185">Reference proteome</keyword>
<dbReference type="PANTHER" id="PTHR43298">
    <property type="entry name" value="MULTIDRUG RESISTANCE PROTEIN NORM-RELATED"/>
    <property type="match status" value="1"/>
</dbReference>
<feature type="transmembrane region" description="Helical" evidence="13">
    <location>
        <begin position="210"/>
        <end position="232"/>
    </location>
</feature>
<dbReference type="CDD" id="cd13137">
    <property type="entry name" value="MATE_NorM_like"/>
    <property type="match status" value="1"/>
</dbReference>
<keyword evidence="7" id="KW-1003">Cell membrane</keyword>
<keyword evidence="8 13" id="KW-0812">Transmembrane</keyword>
<dbReference type="InterPro" id="IPR002528">
    <property type="entry name" value="MATE_fam"/>
</dbReference>
<keyword evidence="5" id="KW-0813">Transport</keyword>
<dbReference type="KEGG" id="hsd:SD1D_0584"/>
<dbReference type="PANTHER" id="PTHR43298:SF2">
    <property type="entry name" value="FMN_FAD EXPORTER YEEO-RELATED"/>
    <property type="match status" value="1"/>
</dbReference>
<evidence type="ECO:0000256" key="4">
    <source>
        <dbReference type="ARBA" id="ARBA00020268"/>
    </source>
</evidence>
<keyword evidence="9 13" id="KW-1133">Transmembrane helix</keyword>
<feature type="transmembrane region" description="Helical" evidence="13">
    <location>
        <begin position="74"/>
        <end position="93"/>
    </location>
</feature>
<organism evidence="14 15">
    <name type="scientific">Herbinix luporum</name>
    <dbReference type="NCBI Taxonomy" id="1679721"/>
    <lineage>
        <taxon>Bacteria</taxon>
        <taxon>Bacillati</taxon>
        <taxon>Bacillota</taxon>
        <taxon>Clostridia</taxon>
        <taxon>Lachnospirales</taxon>
        <taxon>Lachnospiraceae</taxon>
        <taxon>Herbinix</taxon>
    </lineage>
</organism>
<comment type="subcellular location">
    <subcellularLocation>
        <location evidence="2">Cell membrane</location>
        <topology evidence="2">Multi-pass membrane protein</topology>
    </subcellularLocation>
</comment>
<keyword evidence="6" id="KW-0050">Antiport</keyword>
<feature type="transmembrane region" description="Helical" evidence="13">
    <location>
        <begin position="404"/>
        <end position="424"/>
    </location>
</feature>